<evidence type="ECO:0000313" key="1">
    <source>
        <dbReference type="EMBL" id="ENY77027.1"/>
    </source>
</evidence>
<reference evidence="1 2" key="1">
    <citation type="submission" date="2013-02" db="EMBL/GenBank/DDBJ databases">
        <title>Insights into the proteome of triclosan-resistant Pseudomonas putida TRO1, isolated from activated sludge.</title>
        <authorList>
            <person name="Lolas I.B."/>
            <person name="Almeida B."/>
            <person name="Starnawski P.M."/>
            <person name="Soenderkaer M."/>
            <person name="Nielsen K.L."/>
            <person name="Nielsen J.L."/>
        </authorList>
    </citation>
    <scope>NUCLEOTIDE SEQUENCE [LARGE SCALE GENOMIC DNA]</scope>
    <source>
        <strain evidence="1 2">TRO1</strain>
    </source>
</reference>
<accession>A0AAD2ZSY6</accession>
<dbReference type="Proteomes" id="UP000013237">
    <property type="component" value="Unassembled WGS sequence"/>
</dbReference>
<comment type="caution">
    <text evidence="1">The sequence shown here is derived from an EMBL/GenBank/DDBJ whole genome shotgun (WGS) entry which is preliminary data.</text>
</comment>
<evidence type="ECO:0000313" key="2">
    <source>
        <dbReference type="Proteomes" id="UP000013237"/>
    </source>
</evidence>
<protein>
    <submittedName>
        <fullName evidence="1">Uncharacterized protein</fullName>
    </submittedName>
</protein>
<proteinExistence type="predicted"/>
<dbReference type="AlphaFoldDB" id="A0AAD2ZSY6"/>
<sequence length="52" mass="5954">MFQAIENAGQYTQPLGATKARRAGHKTTFMLLPQVRRSVEWDEYSPQVAYLP</sequence>
<organism evidence="1 2">
    <name type="scientific">Pseudomonas putida TRO1</name>
    <dbReference type="NCBI Taxonomy" id="1227924"/>
    <lineage>
        <taxon>Bacteria</taxon>
        <taxon>Pseudomonadati</taxon>
        <taxon>Pseudomonadota</taxon>
        <taxon>Gammaproteobacteria</taxon>
        <taxon>Pseudomonadales</taxon>
        <taxon>Pseudomonadaceae</taxon>
        <taxon>Pseudomonas</taxon>
    </lineage>
</organism>
<gene>
    <name evidence="1" type="ORF">C206_14222</name>
</gene>
<name>A0AAD2ZSY6_PSEPU</name>
<dbReference type="EMBL" id="APBQ01000091">
    <property type="protein sequence ID" value="ENY77027.1"/>
    <property type="molecule type" value="Genomic_DNA"/>
</dbReference>